<reference evidence="3" key="2">
    <citation type="submission" date="2015-01" db="EMBL/GenBank/DDBJ databases">
        <title>Evolutionary Origins and Diversification of the Mycorrhizal Mutualists.</title>
        <authorList>
            <consortium name="DOE Joint Genome Institute"/>
            <consortium name="Mycorrhizal Genomics Consortium"/>
            <person name="Kohler A."/>
            <person name="Kuo A."/>
            <person name="Nagy L.G."/>
            <person name="Floudas D."/>
            <person name="Copeland A."/>
            <person name="Barry K.W."/>
            <person name="Cichocki N."/>
            <person name="Veneault-Fourrey C."/>
            <person name="LaButti K."/>
            <person name="Lindquist E.A."/>
            <person name="Lipzen A."/>
            <person name="Lundell T."/>
            <person name="Morin E."/>
            <person name="Murat C."/>
            <person name="Riley R."/>
            <person name="Ohm R."/>
            <person name="Sun H."/>
            <person name="Tunlid A."/>
            <person name="Henrissat B."/>
            <person name="Grigoriev I.V."/>
            <person name="Hibbett D.S."/>
            <person name="Martin F."/>
        </authorList>
    </citation>
    <scope>NUCLEOTIDE SEQUENCE [LARGE SCALE GENOMIC DNA]</scope>
    <source>
        <strain evidence="3">441</strain>
    </source>
</reference>
<organism evidence="2 3">
    <name type="scientific">Pisolithus microcarpus 441</name>
    <dbReference type="NCBI Taxonomy" id="765257"/>
    <lineage>
        <taxon>Eukaryota</taxon>
        <taxon>Fungi</taxon>
        <taxon>Dikarya</taxon>
        <taxon>Basidiomycota</taxon>
        <taxon>Agaricomycotina</taxon>
        <taxon>Agaricomycetes</taxon>
        <taxon>Agaricomycetidae</taxon>
        <taxon>Boletales</taxon>
        <taxon>Sclerodermatineae</taxon>
        <taxon>Pisolithaceae</taxon>
        <taxon>Pisolithus</taxon>
    </lineage>
</organism>
<dbReference type="OrthoDB" id="3352450at2759"/>
<dbReference type="HOGENOM" id="CLU_172682_1_0_1"/>
<keyword evidence="1" id="KW-0812">Transmembrane</keyword>
<dbReference type="EMBL" id="KN833892">
    <property type="protein sequence ID" value="KIK15412.1"/>
    <property type="molecule type" value="Genomic_DNA"/>
</dbReference>
<keyword evidence="1" id="KW-0472">Membrane</keyword>
<sequence length="84" mass="8900">MATTSPEVPESLKAVATKEARRDGMFAGLTAGLTGALLGSKLLRFNRNQTIVCGILTGALSGYFFTQAFLSSHLAVLKKNLAQQ</sequence>
<keyword evidence="1" id="KW-1133">Transmembrane helix</keyword>
<evidence type="ECO:0000313" key="2">
    <source>
        <dbReference type="EMBL" id="KIK15412.1"/>
    </source>
</evidence>
<gene>
    <name evidence="2" type="ORF">PISMIDRAFT_687333</name>
</gene>
<dbReference type="AlphaFoldDB" id="A0A0C9YZ49"/>
<keyword evidence="3" id="KW-1185">Reference proteome</keyword>
<evidence type="ECO:0000313" key="3">
    <source>
        <dbReference type="Proteomes" id="UP000054018"/>
    </source>
</evidence>
<name>A0A0C9YZ49_9AGAM</name>
<protein>
    <submittedName>
        <fullName evidence="2">Uncharacterized protein</fullName>
    </submittedName>
</protein>
<feature type="transmembrane region" description="Helical" evidence="1">
    <location>
        <begin position="50"/>
        <end position="70"/>
    </location>
</feature>
<feature type="non-terminal residue" evidence="2">
    <location>
        <position position="1"/>
    </location>
</feature>
<dbReference type="Proteomes" id="UP000054018">
    <property type="component" value="Unassembled WGS sequence"/>
</dbReference>
<accession>A0A0C9YZ49</accession>
<evidence type="ECO:0000256" key="1">
    <source>
        <dbReference type="SAM" id="Phobius"/>
    </source>
</evidence>
<reference evidence="2 3" key="1">
    <citation type="submission" date="2014-04" db="EMBL/GenBank/DDBJ databases">
        <authorList>
            <consortium name="DOE Joint Genome Institute"/>
            <person name="Kuo A."/>
            <person name="Kohler A."/>
            <person name="Costa M.D."/>
            <person name="Nagy L.G."/>
            <person name="Floudas D."/>
            <person name="Copeland A."/>
            <person name="Barry K.W."/>
            <person name="Cichocki N."/>
            <person name="Veneault-Fourrey C."/>
            <person name="LaButti K."/>
            <person name="Lindquist E.A."/>
            <person name="Lipzen A."/>
            <person name="Lundell T."/>
            <person name="Morin E."/>
            <person name="Murat C."/>
            <person name="Sun H."/>
            <person name="Tunlid A."/>
            <person name="Henrissat B."/>
            <person name="Grigoriev I.V."/>
            <person name="Hibbett D.S."/>
            <person name="Martin F."/>
            <person name="Nordberg H.P."/>
            <person name="Cantor M.N."/>
            <person name="Hua S.X."/>
        </authorList>
    </citation>
    <scope>NUCLEOTIDE SEQUENCE [LARGE SCALE GENOMIC DNA]</scope>
    <source>
        <strain evidence="2 3">441</strain>
    </source>
</reference>
<proteinExistence type="predicted"/>